<name>A0A0A9AXV9_ARUDO</name>
<protein>
    <submittedName>
        <fullName evidence="1">Uncharacterized protein</fullName>
    </submittedName>
</protein>
<dbReference type="EMBL" id="GBRH01241331">
    <property type="protein sequence ID" value="JAD56564.1"/>
    <property type="molecule type" value="Transcribed_RNA"/>
</dbReference>
<dbReference type="AlphaFoldDB" id="A0A0A9AXV9"/>
<sequence>MYNKMECLTSYDRTNPLCLLSL</sequence>
<accession>A0A0A9AXV9</accession>
<proteinExistence type="predicted"/>
<reference evidence="1" key="1">
    <citation type="submission" date="2014-09" db="EMBL/GenBank/DDBJ databases">
        <authorList>
            <person name="Magalhaes I.L.F."/>
            <person name="Oliveira U."/>
            <person name="Santos F.R."/>
            <person name="Vidigal T.H.D.A."/>
            <person name="Brescovit A.D."/>
            <person name="Santos A.J."/>
        </authorList>
    </citation>
    <scope>NUCLEOTIDE SEQUENCE</scope>
    <source>
        <tissue evidence="1">Shoot tissue taken approximately 20 cm above the soil surface</tissue>
    </source>
</reference>
<evidence type="ECO:0000313" key="1">
    <source>
        <dbReference type="EMBL" id="JAD56564.1"/>
    </source>
</evidence>
<organism evidence="1">
    <name type="scientific">Arundo donax</name>
    <name type="common">Giant reed</name>
    <name type="synonym">Donax arundinaceus</name>
    <dbReference type="NCBI Taxonomy" id="35708"/>
    <lineage>
        <taxon>Eukaryota</taxon>
        <taxon>Viridiplantae</taxon>
        <taxon>Streptophyta</taxon>
        <taxon>Embryophyta</taxon>
        <taxon>Tracheophyta</taxon>
        <taxon>Spermatophyta</taxon>
        <taxon>Magnoliopsida</taxon>
        <taxon>Liliopsida</taxon>
        <taxon>Poales</taxon>
        <taxon>Poaceae</taxon>
        <taxon>PACMAD clade</taxon>
        <taxon>Arundinoideae</taxon>
        <taxon>Arundineae</taxon>
        <taxon>Arundo</taxon>
    </lineage>
</organism>
<reference evidence="1" key="2">
    <citation type="journal article" date="2015" name="Data Brief">
        <title>Shoot transcriptome of the giant reed, Arundo donax.</title>
        <authorList>
            <person name="Barrero R.A."/>
            <person name="Guerrero F.D."/>
            <person name="Moolhuijzen P."/>
            <person name="Goolsby J.A."/>
            <person name="Tidwell J."/>
            <person name="Bellgard S.E."/>
            <person name="Bellgard M.I."/>
        </authorList>
    </citation>
    <scope>NUCLEOTIDE SEQUENCE</scope>
    <source>
        <tissue evidence="1">Shoot tissue taken approximately 20 cm above the soil surface</tissue>
    </source>
</reference>